<organism evidence="4 5">
    <name type="scientific">Dibothriocephalus latus</name>
    <name type="common">Fish tapeworm</name>
    <name type="synonym">Diphyllobothrium latum</name>
    <dbReference type="NCBI Taxonomy" id="60516"/>
    <lineage>
        <taxon>Eukaryota</taxon>
        <taxon>Metazoa</taxon>
        <taxon>Spiralia</taxon>
        <taxon>Lophotrochozoa</taxon>
        <taxon>Platyhelminthes</taxon>
        <taxon>Cestoda</taxon>
        <taxon>Eucestoda</taxon>
        <taxon>Diphyllobothriidea</taxon>
        <taxon>Diphyllobothriidae</taxon>
        <taxon>Dibothriocephalus</taxon>
    </lineage>
</organism>
<keyword evidence="3" id="KW-0812">Transmembrane</keyword>
<dbReference type="GO" id="GO:0005886">
    <property type="term" value="C:plasma membrane"/>
    <property type="evidence" value="ECO:0007669"/>
    <property type="project" value="TreeGrafter"/>
</dbReference>
<gene>
    <name evidence="4" type="ORF">DILT_LOCUS2593</name>
</gene>
<feature type="transmembrane region" description="Helical" evidence="3">
    <location>
        <begin position="355"/>
        <end position="371"/>
    </location>
</feature>
<feature type="transmembrane region" description="Helical" evidence="3">
    <location>
        <begin position="90"/>
        <end position="117"/>
    </location>
</feature>
<dbReference type="InterPro" id="IPR031155">
    <property type="entry name" value="DUR"/>
</dbReference>
<keyword evidence="3" id="KW-1133">Transmembrane helix</keyword>
<evidence type="ECO:0000256" key="3">
    <source>
        <dbReference type="SAM" id="Phobius"/>
    </source>
</evidence>
<evidence type="ECO:0000256" key="2">
    <source>
        <dbReference type="SAM" id="MobiDB-lite"/>
    </source>
</evidence>
<feature type="transmembrane region" description="Helical" evidence="3">
    <location>
        <begin position="59"/>
        <end position="78"/>
    </location>
</feature>
<dbReference type="Proteomes" id="UP000281553">
    <property type="component" value="Unassembled WGS sequence"/>
</dbReference>
<feature type="transmembrane region" description="Helical" evidence="3">
    <location>
        <begin position="259"/>
        <end position="286"/>
    </location>
</feature>
<protein>
    <submittedName>
        <fullName evidence="4">Uncharacterized protein</fullName>
    </submittedName>
</protein>
<dbReference type="PANTHER" id="PTHR46154:SF4">
    <property type="entry name" value="UREA ACTIVE TRANSPORTER"/>
    <property type="match status" value="1"/>
</dbReference>
<sequence length="470" mass="52113">MCEGAEVPVKKVSSQPEDHPSAINGFENVELDLRFSPRLSEGKPPLAEVKRSLRLVRKATIMGFAGIITWFLIIWPIMSPTTKEFPYTQFYVWIFGIRLWNVLGMIACITVPIVLAITKYLNVHKEKDENVLITFAETQSAKTEKNGSSAKLRTNSTCNIVKILALSGTALDALPDGDRVRLTGLLLISVGVCTIYGHFGSLPVILYFTTAFLVIFTTVLATLVLDFSQNFPLALLVNFLSNNAHWMVSVAVSPNQGSISFFLASYTVFSVSILFATCLGLGYAVLSTSLGKPIWELESVVLKPFAVPAFIAGRRGIILMYCVVIITSVASCACNVLGLISLILNDFVQTSLKDGALNVLIFLMVTIFALWQPFKRTESIADCLLCGKSQGNFSDRRSECRCCSIVDCADGSLDKIQCQASIKNTIMAFTCRIHGIYHTYQADMKLIWPSYWFSFWSASHQQQFFSRTNR</sequence>
<feature type="transmembrane region" description="Helical" evidence="3">
    <location>
        <begin position="232"/>
        <end position="253"/>
    </location>
</feature>
<evidence type="ECO:0000313" key="4">
    <source>
        <dbReference type="EMBL" id="VDK74551.1"/>
    </source>
</evidence>
<dbReference type="AlphaFoldDB" id="A0A3P6UBU0"/>
<keyword evidence="1" id="KW-0813">Transport</keyword>
<accession>A0A3P6UBU0</accession>
<name>A0A3P6UBU0_DIBLA</name>
<keyword evidence="3" id="KW-0472">Membrane</keyword>
<dbReference type="EMBL" id="UYRU01042324">
    <property type="protein sequence ID" value="VDK74551.1"/>
    <property type="molecule type" value="Genomic_DNA"/>
</dbReference>
<feature type="transmembrane region" description="Helical" evidence="3">
    <location>
        <begin position="182"/>
        <end position="199"/>
    </location>
</feature>
<dbReference type="GO" id="GO:0015204">
    <property type="term" value="F:urea transmembrane transporter activity"/>
    <property type="evidence" value="ECO:0007669"/>
    <property type="project" value="InterPro"/>
</dbReference>
<evidence type="ECO:0000256" key="1">
    <source>
        <dbReference type="ARBA" id="ARBA00022448"/>
    </source>
</evidence>
<keyword evidence="5" id="KW-1185">Reference proteome</keyword>
<feature type="transmembrane region" description="Helical" evidence="3">
    <location>
        <begin position="205"/>
        <end position="225"/>
    </location>
</feature>
<feature type="transmembrane region" description="Helical" evidence="3">
    <location>
        <begin position="318"/>
        <end position="343"/>
    </location>
</feature>
<dbReference type="PANTHER" id="PTHR46154">
    <property type="match status" value="1"/>
</dbReference>
<evidence type="ECO:0000313" key="5">
    <source>
        <dbReference type="Proteomes" id="UP000281553"/>
    </source>
</evidence>
<reference evidence="4 5" key="1">
    <citation type="submission" date="2018-11" db="EMBL/GenBank/DDBJ databases">
        <authorList>
            <consortium name="Pathogen Informatics"/>
        </authorList>
    </citation>
    <scope>NUCLEOTIDE SEQUENCE [LARGE SCALE GENOMIC DNA]</scope>
</reference>
<proteinExistence type="predicted"/>
<dbReference type="OrthoDB" id="10049971at2759"/>
<feature type="region of interest" description="Disordered" evidence="2">
    <location>
        <begin position="1"/>
        <end position="22"/>
    </location>
</feature>